<reference evidence="2 3" key="1">
    <citation type="submission" date="2023-12" db="EMBL/GenBank/DDBJ databases">
        <title>Description of Novel Strain Fulvimarina sp. 2208YS6-2-32 isolated from Uroteuthis (Photololigo) edulis.</title>
        <authorList>
            <person name="Park J.-S."/>
        </authorList>
    </citation>
    <scope>NUCLEOTIDE SEQUENCE [LARGE SCALE GENOMIC DNA]</scope>
    <source>
        <strain evidence="2 3">2208YS6-2-32</strain>
    </source>
</reference>
<feature type="region of interest" description="Disordered" evidence="1">
    <location>
        <begin position="1"/>
        <end position="23"/>
    </location>
</feature>
<sequence>MPIAAFGKEKGVRIDRSRGDTEGQDKAVAATIGEFDRSFAIIVTDMDGLDRSADDKLVDTVIPVGSRIDAFTDLKAFVLRHHPRPRLEDGLRSPADLRRRSGGGGNWRAFP</sequence>
<evidence type="ECO:0000313" key="2">
    <source>
        <dbReference type="EMBL" id="MDY8109340.1"/>
    </source>
</evidence>
<proteinExistence type="predicted"/>
<protein>
    <submittedName>
        <fullName evidence="2">Uncharacterized protein</fullName>
    </submittedName>
</protein>
<feature type="compositionally biased region" description="Basic and acidic residues" evidence="1">
    <location>
        <begin position="7"/>
        <end position="23"/>
    </location>
</feature>
<feature type="compositionally biased region" description="Gly residues" evidence="1">
    <location>
        <begin position="102"/>
        <end position="111"/>
    </location>
</feature>
<feature type="region of interest" description="Disordered" evidence="1">
    <location>
        <begin position="86"/>
        <end position="111"/>
    </location>
</feature>
<keyword evidence="3" id="KW-1185">Reference proteome</keyword>
<dbReference type="RefSeq" id="WP_322186781.1">
    <property type="nucleotide sequence ID" value="NZ_JAXLPB010000002.1"/>
</dbReference>
<comment type="caution">
    <text evidence="2">The sequence shown here is derived from an EMBL/GenBank/DDBJ whole genome shotgun (WGS) entry which is preliminary data.</text>
</comment>
<accession>A0ABU5I1Z0</accession>
<name>A0ABU5I1Z0_9HYPH</name>
<feature type="compositionally biased region" description="Basic and acidic residues" evidence="1">
    <location>
        <begin position="86"/>
        <end position="99"/>
    </location>
</feature>
<evidence type="ECO:0000256" key="1">
    <source>
        <dbReference type="SAM" id="MobiDB-lite"/>
    </source>
</evidence>
<organism evidence="2 3">
    <name type="scientific">Fulvimarina uroteuthidis</name>
    <dbReference type="NCBI Taxonomy" id="3098149"/>
    <lineage>
        <taxon>Bacteria</taxon>
        <taxon>Pseudomonadati</taxon>
        <taxon>Pseudomonadota</taxon>
        <taxon>Alphaproteobacteria</taxon>
        <taxon>Hyphomicrobiales</taxon>
        <taxon>Aurantimonadaceae</taxon>
        <taxon>Fulvimarina</taxon>
    </lineage>
</organism>
<dbReference type="Proteomes" id="UP001294412">
    <property type="component" value="Unassembled WGS sequence"/>
</dbReference>
<dbReference type="EMBL" id="JAXLPB010000002">
    <property type="protein sequence ID" value="MDY8109340.1"/>
    <property type="molecule type" value="Genomic_DNA"/>
</dbReference>
<evidence type="ECO:0000313" key="3">
    <source>
        <dbReference type="Proteomes" id="UP001294412"/>
    </source>
</evidence>
<gene>
    <name evidence="2" type="ORF">U0C82_09325</name>
</gene>